<reference evidence="3" key="1">
    <citation type="journal article" date="2013" name="Science">
        <title>The Amborella genome and the evolution of flowering plants.</title>
        <authorList>
            <consortium name="Amborella Genome Project"/>
        </authorList>
    </citation>
    <scope>NUCLEOTIDE SEQUENCE [LARGE SCALE GENOMIC DNA]</scope>
</reference>
<accession>W1PAA5</accession>
<feature type="region of interest" description="Disordered" evidence="1">
    <location>
        <begin position="139"/>
        <end position="165"/>
    </location>
</feature>
<proteinExistence type="predicted"/>
<dbReference type="HOGENOM" id="CLU_095468_0_0_1"/>
<keyword evidence="3" id="KW-1185">Reference proteome</keyword>
<organism evidence="2 3">
    <name type="scientific">Amborella trichopoda</name>
    <dbReference type="NCBI Taxonomy" id="13333"/>
    <lineage>
        <taxon>Eukaryota</taxon>
        <taxon>Viridiplantae</taxon>
        <taxon>Streptophyta</taxon>
        <taxon>Embryophyta</taxon>
        <taxon>Tracheophyta</taxon>
        <taxon>Spermatophyta</taxon>
        <taxon>Magnoliopsida</taxon>
        <taxon>Amborellales</taxon>
        <taxon>Amborellaceae</taxon>
        <taxon>Amborella</taxon>
    </lineage>
</organism>
<dbReference type="Gramene" id="ERN04858">
    <property type="protein sequence ID" value="ERN04858"/>
    <property type="gene ID" value="AMTR_s00146p00079010"/>
</dbReference>
<dbReference type="AlphaFoldDB" id="W1PAA5"/>
<evidence type="ECO:0000313" key="2">
    <source>
        <dbReference type="EMBL" id="ERN04858.1"/>
    </source>
</evidence>
<evidence type="ECO:0000256" key="1">
    <source>
        <dbReference type="SAM" id="MobiDB-lite"/>
    </source>
</evidence>
<dbReference type="EMBL" id="KI394155">
    <property type="protein sequence ID" value="ERN04858.1"/>
    <property type="molecule type" value="Genomic_DNA"/>
</dbReference>
<dbReference type="Proteomes" id="UP000017836">
    <property type="component" value="Unassembled WGS sequence"/>
</dbReference>
<protein>
    <submittedName>
        <fullName evidence="2">Uncharacterized protein</fullName>
    </submittedName>
</protein>
<name>W1PAA5_AMBTC</name>
<gene>
    <name evidence="2" type="ORF">AMTR_s00146p00079010</name>
</gene>
<sequence>MWFLFDANSHAREAIVQNNIWIDEILAIVDRRWRDQLHRDIHTAGFFLNPHNLYSNATLDDPYIMEGVRNCIYRFEPNHDIQMKYMAQDLTNEWVSQRIPVLNLDFLRGAVANMDDNADIVAPNEGDTILDMDTDYHEYTDDEDEKQDDKETYEIMENDWQGPDV</sequence>
<evidence type="ECO:0000313" key="3">
    <source>
        <dbReference type="Proteomes" id="UP000017836"/>
    </source>
</evidence>